<accession>A0A820QA00</accession>
<dbReference type="AlphaFoldDB" id="A0A820QA00"/>
<comment type="caution">
    <text evidence="1">The sequence shown here is derived from an EMBL/GenBank/DDBJ whole genome shotgun (WGS) entry which is preliminary data.</text>
</comment>
<dbReference type="Proteomes" id="UP000663881">
    <property type="component" value="Unassembled WGS sequence"/>
</dbReference>
<gene>
    <name evidence="1" type="ORF">OKA104_LOCUS52330</name>
</gene>
<evidence type="ECO:0000313" key="2">
    <source>
        <dbReference type="Proteomes" id="UP000663881"/>
    </source>
</evidence>
<dbReference type="EMBL" id="CAJOAY010030168">
    <property type="protein sequence ID" value="CAF4417586.1"/>
    <property type="molecule type" value="Genomic_DNA"/>
</dbReference>
<evidence type="ECO:0000313" key="1">
    <source>
        <dbReference type="EMBL" id="CAF4417586.1"/>
    </source>
</evidence>
<organism evidence="1 2">
    <name type="scientific">Adineta steineri</name>
    <dbReference type="NCBI Taxonomy" id="433720"/>
    <lineage>
        <taxon>Eukaryota</taxon>
        <taxon>Metazoa</taxon>
        <taxon>Spiralia</taxon>
        <taxon>Gnathifera</taxon>
        <taxon>Rotifera</taxon>
        <taxon>Eurotatoria</taxon>
        <taxon>Bdelloidea</taxon>
        <taxon>Adinetida</taxon>
        <taxon>Adinetidae</taxon>
        <taxon>Adineta</taxon>
    </lineage>
</organism>
<name>A0A820QA00_9BILA</name>
<sequence length="56" mass="6115">MNSAIIARTTQRNHQILFCIIRNASSSSSSQSTIRWKRLAYQISGSLLTAGALGYA</sequence>
<proteinExistence type="predicted"/>
<protein>
    <submittedName>
        <fullName evidence="1">Uncharacterized protein</fullName>
    </submittedName>
</protein>
<reference evidence="1" key="1">
    <citation type="submission" date="2021-02" db="EMBL/GenBank/DDBJ databases">
        <authorList>
            <person name="Nowell W R."/>
        </authorList>
    </citation>
    <scope>NUCLEOTIDE SEQUENCE</scope>
</reference>
<feature type="non-terminal residue" evidence="1">
    <location>
        <position position="56"/>
    </location>
</feature>